<reference evidence="2" key="1">
    <citation type="submission" date="2017-09" db="EMBL/GenBank/DDBJ databases">
        <title>Depth-based differentiation of microbial function through sediment-hosted aquifers and enrichment of novel symbionts in the deep terrestrial subsurface.</title>
        <authorList>
            <person name="Probst A.J."/>
            <person name="Ladd B."/>
            <person name="Jarett J.K."/>
            <person name="Geller-Mcgrath D.E."/>
            <person name="Sieber C.M.K."/>
            <person name="Emerson J.B."/>
            <person name="Anantharaman K."/>
            <person name="Thomas B.C."/>
            <person name="Malmstrom R."/>
            <person name="Stieglmeier M."/>
            <person name="Klingl A."/>
            <person name="Woyke T."/>
            <person name="Ryan C.M."/>
            <person name="Banfield J.F."/>
        </authorList>
    </citation>
    <scope>NUCLEOTIDE SEQUENCE [LARGE SCALE GENOMIC DNA]</scope>
</reference>
<sequence>MSNVDTNEAAVLFVRLQLLSVLVDMSHSGLVLFLRKNAVPLPTRDTIMKFWWRCYRLRALLPRRLTHRQSLTLARQMVGAHGQMMWQDLDQTLLHFARICLVAASHGPVVNPPPFTGENHDEV</sequence>
<dbReference type="Proteomes" id="UP000229526">
    <property type="component" value="Unassembled WGS sequence"/>
</dbReference>
<name>A0A2H0UK10_9BACT</name>
<dbReference type="EMBL" id="PFBD01000028">
    <property type="protein sequence ID" value="PIR86743.1"/>
    <property type="molecule type" value="Genomic_DNA"/>
</dbReference>
<organism evidence="1 2">
    <name type="scientific">Candidatus Harrisonbacteria bacterium CG10_big_fil_rev_8_21_14_0_10_49_15</name>
    <dbReference type="NCBI Taxonomy" id="1974587"/>
    <lineage>
        <taxon>Bacteria</taxon>
        <taxon>Candidatus Harrisoniibacteriota</taxon>
    </lineage>
</organism>
<evidence type="ECO:0000313" key="2">
    <source>
        <dbReference type="Proteomes" id="UP000229526"/>
    </source>
</evidence>
<proteinExistence type="predicted"/>
<accession>A0A2H0UK10</accession>
<gene>
    <name evidence="1" type="ORF">COU11_04515</name>
</gene>
<dbReference type="AlphaFoldDB" id="A0A2H0UK10"/>
<evidence type="ECO:0000313" key="1">
    <source>
        <dbReference type="EMBL" id="PIR86743.1"/>
    </source>
</evidence>
<protein>
    <submittedName>
        <fullName evidence="1">Uncharacterized protein</fullName>
    </submittedName>
</protein>
<comment type="caution">
    <text evidence="1">The sequence shown here is derived from an EMBL/GenBank/DDBJ whole genome shotgun (WGS) entry which is preliminary data.</text>
</comment>